<dbReference type="Pfam" id="PF19601">
    <property type="entry name" value="DUF6106"/>
    <property type="match status" value="1"/>
</dbReference>
<keyword evidence="1" id="KW-1133">Transmembrane helix</keyword>
<feature type="transmembrane region" description="Helical" evidence="1">
    <location>
        <begin position="46"/>
        <end position="65"/>
    </location>
</feature>
<keyword evidence="1" id="KW-0472">Membrane</keyword>
<accession>A0A926E5D5</accession>
<dbReference type="RefSeq" id="WP_249295441.1">
    <property type="nucleotide sequence ID" value="NZ_JACRSV010000003.1"/>
</dbReference>
<keyword evidence="1" id="KW-0812">Transmembrane</keyword>
<dbReference type="InterPro" id="IPR046088">
    <property type="entry name" value="DUF6106"/>
</dbReference>
<sequence length="183" mass="20709">MDVFVEHMVKRRPTGKDIFLMSLYALLAVIVFVFGVFFTGPLLGPFSFVGAFIGVAALFGAYYLISNMNIEYEYIVTNGEIDVDKIMAKRRRKRLLTANARTFESFGLFRQQDHAGKDYTSRVYASESMDESTSYYAVFTHAKLGKTLLVFTPDDRVLDALKKYIPRQAGGNANYPVREPAQL</sequence>
<reference evidence="2" key="1">
    <citation type="submission" date="2020-08" db="EMBL/GenBank/DDBJ databases">
        <title>Genome public.</title>
        <authorList>
            <person name="Liu C."/>
            <person name="Sun Q."/>
        </authorList>
    </citation>
    <scope>NUCLEOTIDE SEQUENCE</scope>
    <source>
        <strain evidence="2">NSJ-33</strain>
    </source>
</reference>
<evidence type="ECO:0000256" key="1">
    <source>
        <dbReference type="SAM" id="Phobius"/>
    </source>
</evidence>
<feature type="transmembrane region" description="Helical" evidence="1">
    <location>
        <begin position="18"/>
        <end position="40"/>
    </location>
</feature>
<dbReference type="AlphaFoldDB" id="A0A926E5D5"/>
<comment type="caution">
    <text evidence="2">The sequence shown here is derived from an EMBL/GenBank/DDBJ whole genome shotgun (WGS) entry which is preliminary data.</text>
</comment>
<dbReference type="EMBL" id="JACRSV010000003">
    <property type="protein sequence ID" value="MBC8560454.1"/>
    <property type="molecule type" value="Genomic_DNA"/>
</dbReference>
<organism evidence="2 3">
    <name type="scientific">Fumia xinanensis</name>
    <dbReference type="NCBI Taxonomy" id="2763659"/>
    <lineage>
        <taxon>Bacteria</taxon>
        <taxon>Bacillati</taxon>
        <taxon>Bacillota</taxon>
        <taxon>Clostridia</taxon>
        <taxon>Eubacteriales</taxon>
        <taxon>Oscillospiraceae</taxon>
        <taxon>Fumia</taxon>
    </lineage>
</organism>
<protein>
    <submittedName>
        <fullName evidence="2">Uncharacterized protein</fullName>
    </submittedName>
</protein>
<dbReference type="Proteomes" id="UP000610760">
    <property type="component" value="Unassembled WGS sequence"/>
</dbReference>
<gene>
    <name evidence="2" type="ORF">H8710_10310</name>
</gene>
<evidence type="ECO:0000313" key="2">
    <source>
        <dbReference type="EMBL" id="MBC8560454.1"/>
    </source>
</evidence>
<name>A0A926E5D5_9FIRM</name>
<evidence type="ECO:0000313" key="3">
    <source>
        <dbReference type="Proteomes" id="UP000610760"/>
    </source>
</evidence>
<proteinExistence type="predicted"/>
<keyword evidence="3" id="KW-1185">Reference proteome</keyword>